<organism evidence="1">
    <name type="scientific">marine sediment metagenome</name>
    <dbReference type="NCBI Taxonomy" id="412755"/>
    <lineage>
        <taxon>unclassified sequences</taxon>
        <taxon>metagenomes</taxon>
        <taxon>ecological metagenomes</taxon>
    </lineage>
</organism>
<dbReference type="EMBL" id="BARW01012031">
    <property type="protein sequence ID" value="GAI79616.1"/>
    <property type="molecule type" value="Genomic_DNA"/>
</dbReference>
<evidence type="ECO:0000313" key="1">
    <source>
        <dbReference type="EMBL" id="GAI79616.1"/>
    </source>
</evidence>
<protein>
    <submittedName>
        <fullName evidence="1">Uncharacterized protein</fullName>
    </submittedName>
</protein>
<feature type="non-terminal residue" evidence="1">
    <location>
        <position position="220"/>
    </location>
</feature>
<reference evidence="1" key="1">
    <citation type="journal article" date="2014" name="Front. Microbiol.">
        <title>High frequency of phylogenetically diverse reductive dehalogenase-homologous genes in deep subseafloor sedimentary metagenomes.</title>
        <authorList>
            <person name="Kawai M."/>
            <person name="Futagami T."/>
            <person name="Toyoda A."/>
            <person name="Takaki Y."/>
            <person name="Nishi S."/>
            <person name="Hori S."/>
            <person name="Arai W."/>
            <person name="Tsubouchi T."/>
            <person name="Morono Y."/>
            <person name="Uchiyama I."/>
            <person name="Ito T."/>
            <person name="Fujiyama A."/>
            <person name="Inagaki F."/>
            <person name="Takami H."/>
        </authorList>
    </citation>
    <scope>NUCLEOTIDE SEQUENCE</scope>
    <source>
        <strain evidence="1">Expedition CK06-06</strain>
    </source>
</reference>
<dbReference type="AlphaFoldDB" id="X1SKD1"/>
<proteinExistence type="predicted"/>
<name>X1SKD1_9ZZZZ</name>
<feature type="non-terminal residue" evidence="1">
    <location>
        <position position="1"/>
    </location>
</feature>
<comment type="caution">
    <text evidence="1">The sequence shown here is derived from an EMBL/GenBank/DDBJ whole genome shotgun (WGS) entry which is preliminary data.</text>
</comment>
<accession>X1SKD1</accession>
<sequence length="220" mass="24054">KFQLDAIRPAWTLIPYDGMIDMDGDCEGETSVPEALDDLDAQGRITYGFDPVRGLTMTLDMLKYDLEHGKQLLVELVGEMDYCQPAGNYTVEAIAVDQGGKAGTLINSFEYLSIIALRCDFAKISWGNVNVNQWNVLYGDEDMTTPTKPTVHNIGNDPAKIELHFTEMTGQNFGKKIIDFDASMLGGHIELVACTPGVITDDAGPVALLPCTPTQIDFSV</sequence>
<gene>
    <name evidence="1" type="ORF">S12H4_22896</name>
</gene>